<reference evidence="2 3" key="1">
    <citation type="submission" date="2016-09" db="EMBL/GenBank/DDBJ databases">
        <title>Rhizobium sp. nov., a novel species isolated from the rice rhizosphere.</title>
        <authorList>
            <person name="Zhao J."/>
            <person name="Zhang X."/>
        </authorList>
    </citation>
    <scope>NUCLEOTIDE SEQUENCE [LARGE SCALE GENOMIC DNA]</scope>
    <source>
        <strain evidence="2 3">MH17</strain>
    </source>
</reference>
<feature type="transmembrane region" description="Helical" evidence="1">
    <location>
        <begin position="74"/>
        <end position="94"/>
    </location>
</feature>
<dbReference type="OrthoDB" id="343560at2"/>
<evidence type="ECO:0000313" key="3">
    <source>
        <dbReference type="Proteomes" id="UP000186143"/>
    </source>
</evidence>
<dbReference type="AlphaFoldDB" id="A0A1Q9AF36"/>
<keyword evidence="1" id="KW-0812">Transmembrane</keyword>
<evidence type="ECO:0000313" key="2">
    <source>
        <dbReference type="EMBL" id="OLP53548.1"/>
    </source>
</evidence>
<dbReference type="Proteomes" id="UP000186143">
    <property type="component" value="Unassembled WGS sequence"/>
</dbReference>
<feature type="transmembrane region" description="Helical" evidence="1">
    <location>
        <begin position="150"/>
        <end position="168"/>
    </location>
</feature>
<gene>
    <name evidence="2" type="ORF">BJF92_05125</name>
</gene>
<protein>
    <submittedName>
        <fullName evidence="2">Uncharacterized protein</fullName>
    </submittedName>
</protein>
<feature type="transmembrane region" description="Helical" evidence="1">
    <location>
        <begin position="50"/>
        <end position="68"/>
    </location>
</feature>
<feature type="transmembrane region" description="Helical" evidence="1">
    <location>
        <begin position="6"/>
        <end position="29"/>
    </location>
</feature>
<proteinExistence type="predicted"/>
<feature type="transmembrane region" description="Helical" evidence="1">
    <location>
        <begin position="231"/>
        <end position="250"/>
    </location>
</feature>
<keyword evidence="1" id="KW-1133">Transmembrane helix</keyword>
<keyword evidence="1" id="KW-0472">Membrane</keyword>
<sequence>MDRHAVDLWWWTVAVLLGLFVATSVLCWFDGRQIDGASVWAKPIKFQLSLALHFATLAAVTSCLGQAWRDGAFLWWVAVAAVACTAFEVGYIMLQAARQQPSHFNVGTPLYATLYAMMAAGAVVLTVAAGIVGLVVLLDRAAAFDQATRLGTGLGLILGTVLTLIVAFRMGGALSHHVGTELPGAARMPLTDWSLSVGDRRVPHFFATHLMQAGPLAGLAAGSLLPRGPALAVTLVVLAAGTALTLWTFARANAGLPIPRIF</sequence>
<name>A0A1Q9AF36_9HYPH</name>
<dbReference type="RefSeq" id="WP_075636201.1">
    <property type="nucleotide sequence ID" value="NZ_MKIO01000039.1"/>
</dbReference>
<comment type="caution">
    <text evidence="2">The sequence shown here is derived from an EMBL/GenBank/DDBJ whole genome shotgun (WGS) entry which is preliminary data.</text>
</comment>
<feature type="transmembrane region" description="Helical" evidence="1">
    <location>
        <begin position="114"/>
        <end position="138"/>
    </location>
</feature>
<accession>A0A1Q9AF36</accession>
<dbReference type="EMBL" id="MKIO01000039">
    <property type="protein sequence ID" value="OLP53548.1"/>
    <property type="molecule type" value="Genomic_DNA"/>
</dbReference>
<organism evidence="2 3">
    <name type="scientific">Xaviernesmea rhizosphaerae</name>
    <dbReference type="NCBI Taxonomy" id="1672749"/>
    <lineage>
        <taxon>Bacteria</taxon>
        <taxon>Pseudomonadati</taxon>
        <taxon>Pseudomonadota</taxon>
        <taxon>Alphaproteobacteria</taxon>
        <taxon>Hyphomicrobiales</taxon>
        <taxon>Rhizobiaceae</taxon>
        <taxon>Rhizobium/Agrobacterium group</taxon>
        <taxon>Xaviernesmea</taxon>
    </lineage>
</organism>
<dbReference type="STRING" id="1672749.BJF92_05125"/>
<evidence type="ECO:0000256" key="1">
    <source>
        <dbReference type="SAM" id="Phobius"/>
    </source>
</evidence>